<feature type="transmembrane region" description="Helical" evidence="6">
    <location>
        <begin position="6"/>
        <end position="24"/>
    </location>
</feature>
<dbReference type="GO" id="GO:0005886">
    <property type="term" value="C:plasma membrane"/>
    <property type="evidence" value="ECO:0007669"/>
    <property type="project" value="UniProtKB-SubCell"/>
</dbReference>
<evidence type="ECO:0000256" key="3">
    <source>
        <dbReference type="ARBA" id="ARBA00022692"/>
    </source>
</evidence>
<dbReference type="AlphaFoldDB" id="A0A401FL84"/>
<comment type="similarity">
    <text evidence="2 6">Belongs to the UPF0154 family.</text>
</comment>
<name>A0A401FL84_9LACO</name>
<dbReference type="Proteomes" id="UP000286974">
    <property type="component" value="Unassembled WGS sequence"/>
</dbReference>
<evidence type="ECO:0000256" key="5">
    <source>
        <dbReference type="ARBA" id="ARBA00023136"/>
    </source>
</evidence>
<dbReference type="Pfam" id="PF03672">
    <property type="entry name" value="UPF0154"/>
    <property type="match status" value="1"/>
</dbReference>
<dbReference type="EMBL" id="BEXA01000002">
    <property type="protein sequence ID" value="GAY73139.1"/>
    <property type="molecule type" value="Genomic_DNA"/>
</dbReference>
<protein>
    <recommendedName>
        <fullName evidence="6">UPF0154 protein NBRC111893_1285</fullName>
    </recommendedName>
</protein>
<dbReference type="InterPro" id="IPR005359">
    <property type="entry name" value="UPF0154"/>
</dbReference>
<evidence type="ECO:0000256" key="4">
    <source>
        <dbReference type="ARBA" id="ARBA00022989"/>
    </source>
</evidence>
<evidence type="ECO:0000313" key="7">
    <source>
        <dbReference type="EMBL" id="GAY73139.1"/>
    </source>
</evidence>
<evidence type="ECO:0000256" key="2">
    <source>
        <dbReference type="ARBA" id="ARBA00006694"/>
    </source>
</evidence>
<evidence type="ECO:0000256" key="6">
    <source>
        <dbReference type="HAMAP-Rule" id="MF_00363"/>
    </source>
</evidence>
<dbReference type="OrthoDB" id="1769076at2"/>
<keyword evidence="4 6" id="KW-1133">Transmembrane helix</keyword>
<dbReference type="RefSeq" id="WP_125008236.1">
    <property type="nucleotide sequence ID" value="NZ_BEXA01000002.1"/>
</dbReference>
<sequence length="74" mass="8780">MATWLWILIVIVALIAGLFGGFFISRRYMERYLKENPPFSEDQLRQMMLQMGQKPSQKKLHQMMNAMKSQNTKK</sequence>
<reference evidence="7 8" key="1">
    <citation type="submission" date="2017-11" db="EMBL/GenBank/DDBJ databases">
        <title>Draft Genome Sequence of Lactobacillus curieae NBRC 111893 isolated from Koso, a Japanese sugar-Vegetable Fermented Beverage.</title>
        <authorList>
            <person name="Chiou T.Y."/>
            <person name="Oshima K."/>
            <person name="Suda W."/>
            <person name="Hattori M."/>
            <person name="Takahashi T."/>
        </authorList>
    </citation>
    <scope>NUCLEOTIDE SEQUENCE [LARGE SCALE GENOMIC DNA]</scope>
    <source>
        <strain evidence="7 8">NBRC111893</strain>
    </source>
</reference>
<proteinExistence type="inferred from homology"/>
<dbReference type="STRING" id="1138822.PL11_009635"/>
<gene>
    <name evidence="7" type="ORF">NBRC111893_1285</name>
</gene>
<keyword evidence="6" id="KW-1003">Cell membrane</keyword>
<dbReference type="HAMAP" id="MF_00363">
    <property type="entry name" value="UPF0154"/>
    <property type="match status" value="1"/>
</dbReference>
<comment type="subcellular location">
    <subcellularLocation>
        <location evidence="6">Cell membrane</location>
        <topology evidence="6">Single-pass membrane protein</topology>
    </subcellularLocation>
    <subcellularLocation>
        <location evidence="1">Membrane</location>
        <topology evidence="1">Single-pass membrane protein</topology>
    </subcellularLocation>
</comment>
<accession>A0A401FL84</accession>
<comment type="caution">
    <text evidence="7">The sequence shown here is derived from an EMBL/GenBank/DDBJ whole genome shotgun (WGS) entry which is preliminary data.</text>
</comment>
<organism evidence="7 8">
    <name type="scientific">Lentilactobacillus kosonis</name>
    <dbReference type="NCBI Taxonomy" id="2810561"/>
    <lineage>
        <taxon>Bacteria</taxon>
        <taxon>Bacillati</taxon>
        <taxon>Bacillota</taxon>
        <taxon>Bacilli</taxon>
        <taxon>Lactobacillales</taxon>
        <taxon>Lactobacillaceae</taxon>
        <taxon>Lentilactobacillus</taxon>
    </lineage>
</organism>
<evidence type="ECO:0000256" key="1">
    <source>
        <dbReference type="ARBA" id="ARBA00004167"/>
    </source>
</evidence>
<keyword evidence="8" id="KW-1185">Reference proteome</keyword>
<evidence type="ECO:0000313" key="8">
    <source>
        <dbReference type="Proteomes" id="UP000286974"/>
    </source>
</evidence>
<keyword evidence="5 6" id="KW-0472">Membrane</keyword>
<keyword evidence="3 6" id="KW-0812">Transmembrane</keyword>